<keyword evidence="3" id="KW-1185">Reference proteome</keyword>
<evidence type="ECO:0000256" key="1">
    <source>
        <dbReference type="SAM" id="SignalP"/>
    </source>
</evidence>
<name>A0A0D3HKJ1_9ORYZ</name>
<dbReference type="PaxDb" id="65489-OBART11G09540.1"/>
<organism evidence="2">
    <name type="scientific">Oryza barthii</name>
    <dbReference type="NCBI Taxonomy" id="65489"/>
    <lineage>
        <taxon>Eukaryota</taxon>
        <taxon>Viridiplantae</taxon>
        <taxon>Streptophyta</taxon>
        <taxon>Embryophyta</taxon>
        <taxon>Tracheophyta</taxon>
        <taxon>Spermatophyta</taxon>
        <taxon>Magnoliopsida</taxon>
        <taxon>Liliopsida</taxon>
        <taxon>Poales</taxon>
        <taxon>Poaceae</taxon>
        <taxon>BOP clade</taxon>
        <taxon>Oryzoideae</taxon>
        <taxon>Oryzeae</taxon>
        <taxon>Oryzinae</taxon>
        <taxon>Oryza</taxon>
    </lineage>
</organism>
<keyword evidence="1" id="KW-0732">Signal</keyword>
<accession>A0A0D3HKJ1</accession>
<proteinExistence type="predicted"/>
<evidence type="ECO:0008006" key="4">
    <source>
        <dbReference type="Google" id="ProtNLM"/>
    </source>
</evidence>
<sequence length="73" mass="8599">MGWLLQLWVAAARVKKAPGLVDWFLDLCLCLRWQQQLWEEVRCILGSGEARFTERGRDQCDMIGIDRFPFVRT</sequence>
<dbReference type="AlphaFoldDB" id="A0A0D3HKJ1"/>
<feature type="signal peptide" evidence="1">
    <location>
        <begin position="1"/>
        <end position="19"/>
    </location>
</feature>
<evidence type="ECO:0000313" key="3">
    <source>
        <dbReference type="Proteomes" id="UP000026960"/>
    </source>
</evidence>
<feature type="chain" id="PRO_5002263910" description="Secreted protein" evidence="1">
    <location>
        <begin position="20"/>
        <end position="73"/>
    </location>
</feature>
<dbReference type="EnsemblPlants" id="OBART11G09540.1">
    <property type="protein sequence ID" value="OBART11G09540.1"/>
    <property type="gene ID" value="OBART11G09540"/>
</dbReference>
<dbReference type="Gramene" id="OBART11G09540.1">
    <property type="protein sequence ID" value="OBART11G09540.1"/>
    <property type="gene ID" value="OBART11G09540"/>
</dbReference>
<dbReference type="Proteomes" id="UP000026960">
    <property type="component" value="Chromosome 11"/>
</dbReference>
<protein>
    <recommendedName>
        <fullName evidence="4">Secreted protein</fullName>
    </recommendedName>
</protein>
<reference evidence="2" key="1">
    <citation type="journal article" date="2009" name="Rice">
        <title>De Novo Next Generation Sequencing of Plant Genomes.</title>
        <authorList>
            <person name="Rounsley S."/>
            <person name="Marri P.R."/>
            <person name="Yu Y."/>
            <person name="He R."/>
            <person name="Sisneros N."/>
            <person name="Goicoechea J.L."/>
            <person name="Lee S.J."/>
            <person name="Angelova A."/>
            <person name="Kudrna D."/>
            <person name="Luo M."/>
            <person name="Affourtit J."/>
            <person name="Desany B."/>
            <person name="Knight J."/>
            <person name="Niazi F."/>
            <person name="Egholm M."/>
            <person name="Wing R.A."/>
        </authorList>
    </citation>
    <scope>NUCLEOTIDE SEQUENCE [LARGE SCALE GENOMIC DNA]</scope>
    <source>
        <strain evidence="2">cv. IRGC 105608</strain>
    </source>
</reference>
<reference evidence="2" key="2">
    <citation type="submission" date="2015-03" db="UniProtKB">
        <authorList>
            <consortium name="EnsemblPlants"/>
        </authorList>
    </citation>
    <scope>IDENTIFICATION</scope>
</reference>
<evidence type="ECO:0000313" key="2">
    <source>
        <dbReference type="EnsemblPlants" id="OBART11G09540.1"/>
    </source>
</evidence>
<dbReference type="HOGENOM" id="CLU_2709048_0_0_1"/>